<evidence type="ECO:0000313" key="1">
    <source>
        <dbReference type="EMBL" id="RIA85976.1"/>
    </source>
</evidence>
<dbReference type="OrthoDB" id="2434888at2759"/>
<proteinExistence type="predicted"/>
<keyword evidence="2" id="KW-1185">Reference proteome</keyword>
<comment type="caution">
    <text evidence="1">The sequence shown here is derived from an EMBL/GenBank/DDBJ whole genome shotgun (WGS) entry which is preliminary data.</text>
</comment>
<protein>
    <submittedName>
        <fullName evidence="1">Uncharacterized protein</fullName>
    </submittedName>
</protein>
<dbReference type="Proteomes" id="UP000265703">
    <property type="component" value="Unassembled WGS sequence"/>
</dbReference>
<dbReference type="AlphaFoldDB" id="A0A397SMZ1"/>
<name>A0A397SMZ1_9GLOM</name>
<accession>A0A397SMZ1</accession>
<dbReference type="EMBL" id="QKYT01000392">
    <property type="protein sequence ID" value="RIA85976.1"/>
    <property type="molecule type" value="Genomic_DNA"/>
</dbReference>
<sequence length="155" mass="17618">MKYFKIGFNLPSPNVVILNAGDPPSNDSAVHECLRMCLNEIDIENNGYINVDVDEAIFRRDYGIFNMAGGLGVRFLDKLEKGVDFRATSRVLELILVSVAIANQEIFLTKNYTTVERRVRNITNVTVADITKMKKERKIETRDEKELSQNYASIV</sequence>
<organism evidence="1 2">
    <name type="scientific">Glomus cerebriforme</name>
    <dbReference type="NCBI Taxonomy" id="658196"/>
    <lineage>
        <taxon>Eukaryota</taxon>
        <taxon>Fungi</taxon>
        <taxon>Fungi incertae sedis</taxon>
        <taxon>Mucoromycota</taxon>
        <taxon>Glomeromycotina</taxon>
        <taxon>Glomeromycetes</taxon>
        <taxon>Glomerales</taxon>
        <taxon>Glomeraceae</taxon>
        <taxon>Glomus</taxon>
    </lineage>
</organism>
<evidence type="ECO:0000313" key="2">
    <source>
        <dbReference type="Proteomes" id="UP000265703"/>
    </source>
</evidence>
<reference evidence="1 2" key="1">
    <citation type="submission" date="2018-06" db="EMBL/GenBank/DDBJ databases">
        <title>Comparative genomics reveals the genomic features of Rhizophagus irregularis, R. cerebriforme, R. diaphanum and Gigaspora rosea, and their symbiotic lifestyle signature.</title>
        <authorList>
            <person name="Morin E."/>
            <person name="San Clemente H."/>
            <person name="Chen E.C.H."/>
            <person name="De La Providencia I."/>
            <person name="Hainaut M."/>
            <person name="Kuo A."/>
            <person name="Kohler A."/>
            <person name="Murat C."/>
            <person name="Tang N."/>
            <person name="Roy S."/>
            <person name="Loubradou J."/>
            <person name="Henrissat B."/>
            <person name="Grigoriev I.V."/>
            <person name="Corradi N."/>
            <person name="Roux C."/>
            <person name="Martin F.M."/>
        </authorList>
    </citation>
    <scope>NUCLEOTIDE SEQUENCE [LARGE SCALE GENOMIC DNA]</scope>
    <source>
        <strain evidence="1 2">DAOM 227022</strain>
    </source>
</reference>
<gene>
    <name evidence="1" type="ORF">C1645_829984</name>
</gene>